<dbReference type="Pfam" id="PF00379">
    <property type="entry name" value="Chitin_bind_4"/>
    <property type="match status" value="1"/>
</dbReference>
<dbReference type="InterPro" id="IPR031311">
    <property type="entry name" value="CHIT_BIND_RR_consensus"/>
</dbReference>
<feature type="chain" id="PRO_5034294931" evidence="3">
    <location>
        <begin position="18"/>
        <end position="143"/>
    </location>
</feature>
<dbReference type="PANTHER" id="PTHR12236:SF86">
    <property type="entry name" value="CCP84AC-RELATED"/>
    <property type="match status" value="1"/>
</dbReference>
<dbReference type="PRINTS" id="PR00947">
    <property type="entry name" value="CUTICLE"/>
</dbReference>
<dbReference type="PROSITE" id="PS00233">
    <property type="entry name" value="CHIT_BIND_RR_1"/>
    <property type="match status" value="1"/>
</dbReference>
<evidence type="ECO:0000256" key="2">
    <source>
        <dbReference type="PROSITE-ProRule" id="PRU00497"/>
    </source>
</evidence>
<keyword evidence="4" id="KW-1185">Reference proteome</keyword>
<dbReference type="Proteomes" id="UP000694846">
    <property type="component" value="Unplaced"/>
</dbReference>
<dbReference type="PROSITE" id="PS51155">
    <property type="entry name" value="CHIT_BIND_RR_2"/>
    <property type="match status" value="1"/>
</dbReference>
<dbReference type="RefSeq" id="XP_025416733.1">
    <property type="nucleotide sequence ID" value="XM_025560948.1"/>
</dbReference>
<dbReference type="GO" id="GO:0005615">
    <property type="term" value="C:extracellular space"/>
    <property type="evidence" value="ECO:0007669"/>
    <property type="project" value="TreeGrafter"/>
</dbReference>
<keyword evidence="3" id="KW-0732">Signal</keyword>
<keyword evidence="1 2" id="KW-0193">Cuticle</keyword>
<dbReference type="InterPro" id="IPR000618">
    <property type="entry name" value="Insect_cuticle"/>
</dbReference>
<protein>
    <submittedName>
        <fullName evidence="5">Cuticle protein 7-like</fullName>
    </submittedName>
</protein>
<gene>
    <name evidence="5" type="primary">LOC112687947</name>
</gene>
<dbReference type="AlphaFoldDB" id="A0A8B8G1R6"/>
<proteinExistence type="predicted"/>
<sequence>MAAKIIFLAAYVSVALAQYAAPAAFYKPAYSPAPVYAAYKPYAVAEPAYPPAPYNFEYAVNDYQTGDVKSQAEASDGKTVKGYYSLVEPDGTKRIVEYTADDYGFNAVVKKEGSPVAYAAPAYRSIAAAPVYRPIAATYKRAY</sequence>
<reference evidence="5" key="1">
    <citation type="submission" date="2025-08" db="UniProtKB">
        <authorList>
            <consortium name="RefSeq"/>
        </authorList>
    </citation>
    <scope>IDENTIFICATION</scope>
    <source>
        <tissue evidence="5">Whole body</tissue>
    </source>
</reference>
<name>A0A8B8G1R6_9HEMI</name>
<dbReference type="PANTHER" id="PTHR12236">
    <property type="entry name" value="STRUCTURAL CONTITUENT OF CUTICLE"/>
    <property type="match status" value="1"/>
</dbReference>
<evidence type="ECO:0000313" key="4">
    <source>
        <dbReference type="Proteomes" id="UP000694846"/>
    </source>
</evidence>
<dbReference type="GO" id="GO:0042302">
    <property type="term" value="F:structural constituent of cuticle"/>
    <property type="evidence" value="ECO:0007669"/>
    <property type="project" value="UniProtKB-UniRule"/>
</dbReference>
<accession>A0A8B8G1R6</accession>
<organism evidence="4 5">
    <name type="scientific">Sipha flava</name>
    <name type="common">yellow sugarcane aphid</name>
    <dbReference type="NCBI Taxonomy" id="143950"/>
    <lineage>
        <taxon>Eukaryota</taxon>
        <taxon>Metazoa</taxon>
        <taxon>Ecdysozoa</taxon>
        <taxon>Arthropoda</taxon>
        <taxon>Hexapoda</taxon>
        <taxon>Insecta</taxon>
        <taxon>Pterygota</taxon>
        <taxon>Neoptera</taxon>
        <taxon>Paraneoptera</taxon>
        <taxon>Hemiptera</taxon>
        <taxon>Sternorrhyncha</taxon>
        <taxon>Aphidomorpha</taxon>
        <taxon>Aphidoidea</taxon>
        <taxon>Aphididae</taxon>
        <taxon>Sipha</taxon>
    </lineage>
</organism>
<feature type="signal peptide" evidence="3">
    <location>
        <begin position="1"/>
        <end position="17"/>
    </location>
</feature>
<dbReference type="GeneID" id="112687947"/>
<evidence type="ECO:0000256" key="3">
    <source>
        <dbReference type="SAM" id="SignalP"/>
    </source>
</evidence>
<dbReference type="OrthoDB" id="6382835at2759"/>
<dbReference type="GO" id="GO:0031012">
    <property type="term" value="C:extracellular matrix"/>
    <property type="evidence" value="ECO:0007669"/>
    <property type="project" value="TreeGrafter"/>
</dbReference>
<evidence type="ECO:0000313" key="5">
    <source>
        <dbReference type="RefSeq" id="XP_025416733.1"/>
    </source>
</evidence>
<dbReference type="InterPro" id="IPR051217">
    <property type="entry name" value="Insect_Cuticle_Struc_Prot"/>
</dbReference>
<evidence type="ECO:0000256" key="1">
    <source>
        <dbReference type="ARBA" id="ARBA00022460"/>
    </source>
</evidence>